<dbReference type="Proteomes" id="UP001501490">
    <property type="component" value="Unassembled WGS sequence"/>
</dbReference>
<dbReference type="InterPro" id="IPR008920">
    <property type="entry name" value="TF_FadR/GntR_C"/>
</dbReference>
<sequence>MTVSAGDPNGRPAAGPGRPAPVELGAAVLAANRGRHAFEDCVERLASAIRLGAFPDGSVLPPERELAVTMGVSRATLREAIAGLRSAGMVKTTRGRGGGTVVVHAPLLPGAGDASRLAERRGELMDALVFRRVVEPGACYVAAGRSLRPEQRSVLTDALAAIESAADAAAHRQADSRLHLAIASVTESPAIINAVTSVQADLHDMLIAIPVLPVNIEHSSAQHRAIVAAILGGDARRARRTMESHCDDTAALLRGLLT</sequence>
<dbReference type="SMART" id="SM00895">
    <property type="entry name" value="FCD"/>
    <property type="match status" value="1"/>
</dbReference>
<dbReference type="Gene3D" id="1.20.120.530">
    <property type="entry name" value="GntR ligand-binding domain-like"/>
    <property type="match status" value="1"/>
</dbReference>
<keyword evidence="3" id="KW-0804">Transcription</keyword>
<dbReference type="Pfam" id="PF07729">
    <property type="entry name" value="FCD"/>
    <property type="match status" value="1"/>
</dbReference>
<dbReference type="PROSITE" id="PS50949">
    <property type="entry name" value="HTH_GNTR"/>
    <property type="match status" value="1"/>
</dbReference>
<dbReference type="PRINTS" id="PR00035">
    <property type="entry name" value="HTHGNTR"/>
</dbReference>
<reference evidence="7" key="1">
    <citation type="journal article" date="2019" name="Int. J. Syst. Evol. Microbiol.">
        <title>The Global Catalogue of Microorganisms (GCM) 10K type strain sequencing project: providing services to taxonomists for standard genome sequencing and annotation.</title>
        <authorList>
            <consortium name="The Broad Institute Genomics Platform"/>
            <consortium name="The Broad Institute Genome Sequencing Center for Infectious Disease"/>
            <person name="Wu L."/>
            <person name="Ma J."/>
        </authorList>
    </citation>
    <scope>NUCLEOTIDE SEQUENCE [LARGE SCALE GENOMIC DNA]</scope>
    <source>
        <strain evidence="7">JCM 16929</strain>
    </source>
</reference>
<dbReference type="InterPro" id="IPR036388">
    <property type="entry name" value="WH-like_DNA-bd_sf"/>
</dbReference>
<accession>A0ABP6ZPS9</accession>
<feature type="domain" description="HTH gntR-type" evidence="5">
    <location>
        <begin position="35"/>
        <end position="105"/>
    </location>
</feature>
<evidence type="ECO:0000259" key="5">
    <source>
        <dbReference type="PROSITE" id="PS50949"/>
    </source>
</evidence>
<keyword evidence="2" id="KW-0238">DNA-binding</keyword>
<dbReference type="CDD" id="cd07377">
    <property type="entry name" value="WHTH_GntR"/>
    <property type="match status" value="1"/>
</dbReference>
<dbReference type="InterPro" id="IPR036390">
    <property type="entry name" value="WH_DNA-bd_sf"/>
</dbReference>
<evidence type="ECO:0000313" key="6">
    <source>
        <dbReference type="EMBL" id="GAA3613754.1"/>
    </source>
</evidence>
<evidence type="ECO:0000256" key="2">
    <source>
        <dbReference type="ARBA" id="ARBA00023125"/>
    </source>
</evidence>
<dbReference type="SUPFAM" id="SSF48008">
    <property type="entry name" value="GntR ligand-binding domain-like"/>
    <property type="match status" value="1"/>
</dbReference>
<dbReference type="InterPro" id="IPR000524">
    <property type="entry name" value="Tscrpt_reg_HTH_GntR"/>
</dbReference>
<evidence type="ECO:0000256" key="1">
    <source>
        <dbReference type="ARBA" id="ARBA00023015"/>
    </source>
</evidence>
<evidence type="ECO:0000256" key="4">
    <source>
        <dbReference type="SAM" id="MobiDB-lite"/>
    </source>
</evidence>
<dbReference type="InterPro" id="IPR011711">
    <property type="entry name" value="GntR_C"/>
</dbReference>
<evidence type="ECO:0000256" key="3">
    <source>
        <dbReference type="ARBA" id="ARBA00023163"/>
    </source>
</evidence>
<comment type="caution">
    <text evidence="6">The sequence shown here is derived from an EMBL/GenBank/DDBJ whole genome shotgun (WGS) entry which is preliminary data.</text>
</comment>
<dbReference type="RefSeq" id="WP_344802889.1">
    <property type="nucleotide sequence ID" value="NZ_BAABAB010000010.1"/>
</dbReference>
<dbReference type="EMBL" id="BAABAB010000010">
    <property type="protein sequence ID" value="GAA3613754.1"/>
    <property type="molecule type" value="Genomic_DNA"/>
</dbReference>
<dbReference type="PANTHER" id="PTHR43537:SF24">
    <property type="entry name" value="GLUCONATE OPERON TRANSCRIPTIONAL REPRESSOR"/>
    <property type="match status" value="1"/>
</dbReference>
<organism evidence="6 7">
    <name type="scientific">Microlunatus ginsengisoli</name>
    <dbReference type="NCBI Taxonomy" id="363863"/>
    <lineage>
        <taxon>Bacteria</taxon>
        <taxon>Bacillati</taxon>
        <taxon>Actinomycetota</taxon>
        <taxon>Actinomycetes</taxon>
        <taxon>Propionibacteriales</taxon>
        <taxon>Propionibacteriaceae</taxon>
        <taxon>Microlunatus</taxon>
    </lineage>
</organism>
<name>A0ABP6ZPS9_9ACTN</name>
<keyword evidence="7" id="KW-1185">Reference proteome</keyword>
<feature type="region of interest" description="Disordered" evidence="4">
    <location>
        <begin position="1"/>
        <end position="20"/>
    </location>
</feature>
<evidence type="ECO:0000313" key="7">
    <source>
        <dbReference type="Proteomes" id="UP001501490"/>
    </source>
</evidence>
<dbReference type="Pfam" id="PF00392">
    <property type="entry name" value="GntR"/>
    <property type="match status" value="1"/>
</dbReference>
<dbReference type="PANTHER" id="PTHR43537">
    <property type="entry name" value="TRANSCRIPTIONAL REGULATOR, GNTR FAMILY"/>
    <property type="match status" value="1"/>
</dbReference>
<dbReference type="Gene3D" id="1.10.10.10">
    <property type="entry name" value="Winged helix-like DNA-binding domain superfamily/Winged helix DNA-binding domain"/>
    <property type="match status" value="1"/>
</dbReference>
<gene>
    <name evidence="6" type="ORF">GCM10022236_14560</name>
</gene>
<keyword evidence="1" id="KW-0805">Transcription regulation</keyword>
<dbReference type="SMART" id="SM00345">
    <property type="entry name" value="HTH_GNTR"/>
    <property type="match status" value="1"/>
</dbReference>
<dbReference type="SUPFAM" id="SSF46785">
    <property type="entry name" value="Winged helix' DNA-binding domain"/>
    <property type="match status" value="1"/>
</dbReference>
<protein>
    <submittedName>
        <fullName evidence="6">GntR family transcriptional regulator</fullName>
    </submittedName>
</protein>
<proteinExistence type="predicted"/>